<dbReference type="SUPFAM" id="SSF47384">
    <property type="entry name" value="Homodimeric domain of signal transducing histidine kinase"/>
    <property type="match status" value="1"/>
</dbReference>
<keyword evidence="6" id="KW-0808">Transferase</keyword>
<dbReference type="Pfam" id="PF05227">
    <property type="entry name" value="CHASE3"/>
    <property type="match status" value="1"/>
</dbReference>
<dbReference type="Proteomes" id="UP000276542">
    <property type="component" value="Unassembled WGS sequence"/>
</dbReference>
<comment type="caution">
    <text evidence="15">The sequence shown here is derived from an EMBL/GenBank/DDBJ whole genome shotgun (WGS) entry which is preliminary data.</text>
</comment>
<dbReference type="AlphaFoldDB" id="A0A3A5H916"/>
<evidence type="ECO:0000256" key="6">
    <source>
        <dbReference type="ARBA" id="ARBA00022679"/>
    </source>
</evidence>
<dbReference type="EMBL" id="QYRP01000002">
    <property type="protein sequence ID" value="RJS46892.1"/>
    <property type="molecule type" value="Genomic_DNA"/>
</dbReference>
<keyword evidence="11 12" id="KW-0472">Membrane</keyword>
<evidence type="ECO:0000256" key="12">
    <source>
        <dbReference type="SAM" id="Phobius"/>
    </source>
</evidence>
<dbReference type="Gene3D" id="1.10.287.130">
    <property type="match status" value="1"/>
</dbReference>
<dbReference type="Gene3D" id="6.10.340.10">
    <property type="match status" value="1"/>
</dbReference>
<dbReference type="InterPro" id="IPR003661">
    <property type="entry name" value="HisK_dim/P_dom"/>
</dbReference>
<dbReference type="InterPro" id="IPR005467">
    <property type="entry name" value="His_kinase_dom"/>
</dbReference>
<evidence type="ECO:0000256" key="10">
    <source>
        <dbReference type="ARBA" id="ARBA00023012"/>
    </source>
</evidence>
<keyword evidence="8" id="KW-0418">Kinase</keyword>
<accession>A0A3A5H916</accession>
<comment type="subcellular location">
    <subcellularLocation>
        <location evidence="3">Cell membrane</location>
    </subcellularLocation>
</comment>
<feature type="domain" description="Histidine kinase" evidence="13">
    <location>
        <begin position="285"/>
        <end position="502"/>
    </location>
</feature>
<dbReference type="SMART" id="SM00388">
    <property type="entry name" value="HisKA"/>
    <property type="match status" value="1"/>
</dbReference>
<dbReference type="Gene3D" id="3.30.565.10">
    <property type="entry name" value="Histidine kinase-like ATPase, C-terminal domain"/>
    <property type="match status" value="1"/>
</dbReference>
<dbReference type="InterPro" id="IPR003594">
    <property type="entry name" value="HATPase_dom"/>
</dbReference>
<dbReference type="InterPro" id="IPR003660">
    <property type="entry name" value="HAMP_dom"/>
</dbReference>
<dbReference type="SMART" id="SM00304">
    <property type="entry name" value="HAMP"/>
    <property type="match status" value="1"/>
</dbReference>
<feature type="domain" description="HAMP" evidence="14">
    <location>
        <begin position="211"/>
        <end position="263"/>
    </location>
</feature>
<evidence type="ECO:0000259" key="13">
    <source>
        <dbReference type="PROSITE" id="PS50109"/>
    </source>
</evidence>
<dbReference type="GO" id="GO:0005886">
    <property type="term" value="C:plasma membrane"/>
    <property type="evidence" value="ECO:0007669"/>
    <property type="project" value="UniProtKB-SubCell"/>
</dbReference>
<dbReference type="Pfam" id="PF00672">
    <property type="entry name" value="HAMP"/>
    <property type="match status" value="1"/>
</dbReference>
<reference evidence="16" key="1">
    <citation type="submission" date="2018-09" db="EMBL/GenBank/DDBJ databases">
        <authorList>
            <person name="Zhu H."/>
        </authorList>
    </citation>
    <scope>NUCLEOTIDE SEQUENCE [LARGE SCALE GENOMIC DNA]</scope>
    <source>
        <strain evidence="16">K1W22B-1</strain>
    </source>
</reference>
<keyword evidence="5" id="KW-0597">Phosphoprotein</keyword>
<dbReference type="Pfam" id="PF02518">
    <property type="entry name" value="HATPase_c"/>
    <property type="match status" value="1"/>
</dbReference>
<evidence type="ECO:0000256" key="2">
    <source>
        <dbReference type="ARBA" id="ARBA00001968"/>
    </source>
</evidence>
<dbReference type="PANTHER" id="PTHR43711:SF1">
    <property type="entry name" value="HISTIDINE KINASE 1"/>
    <property type="match status" value="1"/>
</dbReference>
<dbReference type="OrthoDB" id="3272969at2"/>
<dbReference type="GO" id="GO:0000155">
    <property type="term" value="F:phosphorelay sensor kinase activity"/>
    <property type="evidence" value="ECO:0007669"/>
    <property type="project" value="InterPro"/>
</dbReference>
<dbReference type="PROSITE" id="PS50885">
    <property type="entry name" value="HAMP"/>
    <property type="match status" value="1"/>
</dbReference>
<dbReference type="InterPro" id="IPR050736">
    <property type="entry name" value="Sensor_HK_Regulatory"/>
</dbReference>
<evidence type="ECO:0000256" key="1">
    <source>
        <dbReference type="ARBA" id="ARBA00000085"/>
    </source>
</evidence>
<evidence type="ECO:0000313" key="15">
    <source>
        <dbReference type="EMBL" id="RJS46892.1"/>
    </source>
</evidence>
<dbReference type="FunFam" id="3.30.565.10:FF:000006">
    <property type="entry name" value="Sensor histidine kinase WalK"/>
    <property type="match status" value="1"/>
</dbReference>
<keyword evidence="9 12" id="KW-1133">Transmembrane helix</keyword>
<evidence type="ECO:0000259" key="14">
    <source>
        <dbReference type="PROSITE" id="PS50885"/>
    </source>
</evidence>
<evidence type="ECO:0000256" key="4">
    <source>
        <dbReference type="ARBA" id="ARBA00012438"/>
    </source>
</evidence>
<dbReference type="CDD" id="cd00082">
    <property type="entry name" value="HisKA"/>
    <property type="match status" value="1"/>
</dbReference>
<evidence type="ECO:0000256" key="3">
    <source>
        <dbReference type="ARBA" id="ARBA00004236"/>
    </source>
</evidence>
<evidence type="ECO:0000256" key="5">
    <source>
        <dbReference type="ARBA" id="ARBA00022553"/>
    </source>
</evidence>
<comment type="catalytic activity">
    <reaction evidence="1">
        <text>ATP + protein L-histidine = ADP + protein N-phospho-L-histidine.</text>
        <dbReference type="EC" id="2.7.13.3"/>
    </reaction>
</comment>
<proteinExistence type="predicted"/>
<dbReference type="Pfam" id="PF00512">
    <property type="entry name" value="HisKA"/>
    <property type="match status" value="1"/>
</dbReference>
<dbReference type="FunFam" id="1.10.287.130:FF:000001">
    <property type="entry name" value="Two-component sensor histidine kinase"/>
    <property type="match status" value="1"/>
</dbReference>
<keyword evidence="7 12" id="KW-0812">Transmembrane</keyword>
<dbReference type="GO" id="GO:0005509">
    <property type="term" value="F:calcium ion binding"/>
    <property type="evidence" value="ECO:0007669"/>
    <property type="project" value="UniProtKB-ARBA"/>
</dbReference>
<dbReference type="EC" id="2.7.13.3" evidence="4"/>
<feature type="transmembrane region" description="Helical" evidence="12">
    <location>
        <begin position="187"/>
        <end position="206"/>
    </location>
</feature>
<dbReference type="SMART" id="SM00387">
    <property type="entry name" value="HATPase_c"/>
    <property type="match status" value="1"/>
</dbReference>
<dbReference type="RefSeq" id="WP_120060862.1">
    <property type="nucleotide sequence ID" value="NZ_QYRP01000002.1"/>
</dbReference>
<dbReference type="SUPFAM" id="SSF55874">
    <property type="entry name" value="ATPase domain of HSP90 chaperone/DNA topoisomerase II/histidine kinase"/>
    <property type="match status" value="1"/>
</dbReference>
<protein>
    <recommendedName>
        <fullName evidence="4">histidine kinase</fullName>
        <ecNumber evidence="4">2.7.13.3</ecNumber>
    </recommendedName>
</protein>
<evidence type="ECO:0000313" key="16">
    <source>
        <dbReference type="Proteomes" id="UP000276542"/>
    </source>
</evidence>
<evidence type="ECO:0000256" key="9">
    <source>
        <dbReference type="ARBA" id="ARBA00022989"/>
    </source>
</evidence>
<evidence type="ECO:0000256" key="7">
    <source>
        <dbReference type="ARBA" id="ARBA00022692"/>
    </source>
</evidence>
<dbReference type="PANTHER" id="PTHR43711">
    <property type="entry name" value="TWO-COMPONENT HISTIDINE KINASE"/>
    <property type="match status" value="1"/>
</dbReference>
<keyword evidence="10" id="KW-0902">Two-component regulatory system</keyword>
<dbReference type="InterPro" id="IPR036890">
    <property type="entry name" value="HATPase_C_sf"/>
</dbReference>
<dbReference type="InterPro" id="IPR007891">
    <property type="entry name" value="CHASE3"/>
</dbReference>
<dbReference type="InterPro" id="IPR004358">
    <property type="entry name" value="Sig_transdc_His_kin-like_C"/>
</dbReference>
<keyword evidence="16" id="KW-1185">Reference proteome</keyword>
<evidence type="ECO:0000256" key="8">
    <source>
        <dbReference type="ARBA" id="ARBA00022777"/>
    </source>
</evidence>
<dbReference type="InterPro" id="IPR036097">
    <property type="entry name" value="HisK_dim/P_sf"/>
</dbReference>
<comment type="cofactor">
    <cofactor evidence="2">
        <name>a divalent metal cation</name>
        <dbReference type="ChEBI" id="CHEBI:60240"/>
    </cofactor>
</comment>
<name>A0A3A5H916_9ACTN</name>
<organism evidence="15 16">
    <name type="scientific">Nocardioides cavernaquae</name>
    <dbReference type="NCBI Taxonomy" id="2321396"/>
    <lineage>
        <taxon>Bacteria</taxon>
        <taxon>Bacillati</taxon>
        <taxon>Actinomycetota</taxon>
        <taxon>Actinomycetes</taxon>
        <taxon>Propionibacteriales</taxon>
        <taxon>Nocardioidaceae</taxon>
        <taxon>Nocardioides</taxon>
    </lineage>
</organism>
<evidence type="ECO:0000256" key="11">
    <source>
        <dbReference type="ARBA" id="ARBA00023136"/>
    </source>
</evidence>
<sequence>MTAGPVPDTSVRRRLVSVLTLILVLLFATGGLGLLSAFLSFRAVHHLTTVVQPASSANAAILQDLTDAETGVRAWGLSGEASALEPYRTALVRLPEDERDLARHLPERPGLRALADEQERLAQRWLTEYAELRVSRPGGSDNYDPELFFHGKELFDELRTIHGQIQSILDADVSDAREMAVKRVRRTGIAIAAFTLLGLTLAASSGRRLLREIRDPLAELEGVVQRLALGELGARARVRGPREVRLVARALNALADESERSRAAEASFTSDVRALDTARGDFVSNVSHELRTPLTVLSGYLEIVEDEFSGDVSEHHQRMIDASRRNVDRLSALIDDLLTLSRTENRSTDLEQVDLRLLVRDAVQDLRMASGRREVVLTKQLPDDVVPVLADRGQLARAIVNVVGNAVKFSPAGSEVLVRVESTADEAVLVVVDHGIGIPAREIGALGTRFFRASNAMAAEVPGTGLGLRIVQSIVDNHAGSVKVDSVEGEGTTVTIRLPITG</sequence>
<gene>
    <name evidence="15" type="ORF">D4739_12145</name>
</gene>
<feature type="transmembrane region" description="Helical" evidence="12">
    <location>
        <begin position="15"/>
        <end position="39"/>
    </location>
</feature>
<dbReference type="PROSITE" id="PS50109">
    <property type="entry name" value="HIS_KIN"/>
    <property type="match status" value="1"/>
</dbReference>
<dbReference type="PRINTS" id="PR00344">
    <property type="entry name" value="BCTRLSENSOR"/>
</dbReference>